<evidence type="ECO:0000256" key="14">
    <source>
        <dbReference type="ARBA" id="ARBA00023211"/>
    </source>
</evidence>
<comment type="similarity">
    <text evidence="4 18">Belongs to the glycosyltransferase 43 family.</text>
</comment>
<dbReference type="GO" id="GO:0015018">
    <property type="term" value="F:galactosylgalactosylxylosylprotein 3-beta-glucuronosyltransferase activity"/>
    <property type="evidence" value="ECO:0007669"/>
    <property type="project" value="UniProtKB-UniRule"/>
</dbReference>
<evidence type="ECO:0000256" key="11">
    <source>
        <dbReference type="ARBA" id="ARBA00023034"/>
    </source>
</evidence>
<keyword evidence="11 18" id="KW-0333">Golgi apparatus</keyword>
<feature type="signal peptide" evidence="19">
    <location>
        <begin position="1"/>
        <end position="17"/>
    </location>
</feature>
<dbReference type="SUPFAM" id="SSF53448">
    <property type="entry name" value="Nucleotide-diphospho-sugar transferases"/>
    <property type="match status" value="1"/>
</dbReference>
<gene>
    <name evidence="20" type="primary">GlcAT-S</name>
    <name evidence="20" type="ORF">Bhyg_04435</name>
</gene>
<dbReference type="Proteomes" id="UP001151699">
    <property type="component" value="Chromosome A"/>
</dbReference>
<dbReference type="GO" id="GO:0046872">
    <property type="term" value="F:metal ion binding"/>
    <property type="evidence" value="ECO:0007669"/>
    <property type="project" value="UniProtKB-KW"/>
</dbReference>
<dbReference type="PANTHER" id="PTHR10896:SF51">
    <property type="entry name" value="GALACTOSYLGALACTOSYLXYLOSYLPROTEIN 3-BETA-GLUCURONOSYLTRANSFERASE S"/>
    <property type="match status" value="1"/>
</dbReference>
<keyword evidence="12" id="KW-0472">Membrane</keyword>
<evidence type="ECO:0000256" key="17">
    <source>
        <dbReference type="PIRSR" id="PIRSR605027-3"/>
    </source>
</evidence>
<keyword evidence="13" id="KW-0325">Glycoprotein</keyword>
<keyword evidence="9 18" id="KW-0735">Signal-anchor</keyword>
<evidence type="ECO:0000256" key="18">
    <source>
        <dbReference type="RuleBase" id="RU363127"/>
    </source>
</evidence>
<dbReference type="FunFam" id="3.90.550.10:FF:000044">
    <property type="entry name" value="Galactosylgalactosylxylosylprotein 3-beta-glucuronosyltransferase"/>
    <property type="match status" value="1"/>
</dbReference>
<keyword evidence="10" id="KW-1133">Transmembrane helix</keyword>
<dbReference type="CDD" id="cd00218">
    <property type="entry name" value="GlcAT-I"/>
    <property type="match status" value="1"/>
</dbReference>
<comment type="cofactor">
    <cofactor evidence="1 17 18">
        <name>Mn(2+)</name>
        <dbReference type="ChEBI" id="CHEBI:29035"/>
    </cofactor>
</comment>
<dbReference type="GO" id="GO:0005975">
    <property type="term" value="P:carbohydrate metabolic process"/>
    <property type="evidence" value="ECO:0007669"/>
    <property type="project" value="TreeGrafter"/>
</dbReference>
<dbReference type="PANTHER" id="PTHR10896">
    <property type="entry name" value="GALACTOSYLGALACTOSYLXYLOSYLPROTEIN 3-BETA-GLUCURONOSYLTRANSFERASE BETA-1,3-GLUCURONYLTRANSFERASE"/>
    <property type="match status" value="1"/>
</dbReference>
<evidence type="ECO:0000313" key="21">
    <source>
        <dbReference type="Proteomes" id="UP001151699"/>
    </source>
</evidence>
<evidence type="ECO:0000256" key="16">
    <source>
        <dbReference type="PIRSR" id="PIRSR605027-1"/>
    </source>
</evidence>
<keyword evidence="14 17" id="KW-0464">Manganese</keyword>
<dbReference type="GO" id="GO:0050650">
    <property type="term" value="P:chondroitin sulfate proteoglycan biosynthetic process"/>
    <property type="evidence" value="ECO:0007669"/>
    <property type="project" value="TreeGrafter"/>
</dbReference>
<evidence type="ECO:0000256" key="9">
    <source>
        <dbReference type="ARBA" id="ARBA00022968"/>
    </source>
</evidence>
<keyword evidence="8 17" id="KW-0479">Metal-binding</keyword>
<comment type="caution">
    <text evidence="20">The sequence shown here is derived from an EMBL/GenBank/DDBJ whole genome shotgun (WGS) entry which is preliminary data.</text>
</comment>
<name>A0A9Q0NGP1_9DIPT</name>
<evidence type="ECO:0000256" key="6">
    <source>
        <dbReference type="ARBA" id="ARBA00022679"/>
    </source>
</evidence>
<evidence type="ECO:0000256" key="15">
    <source>
        <dbReference type="ARBA" id="ARBA00047979"/>
    </source>
</evidence>
<evidence type="ECO:0000256" key="4">
    <source>
        <dbReference type="ARBA" id="ARBA00007706"/>
    </source>
</evidence>
<dbReference type="Pfam" id="PF03360">
    <property type="entry name" value="Glyco_transf_43"/>
    <property type="match status" value="1"/>
</dbReference>
<dbReference type="OrthoDB" id="675023at2759"/>
<feature type="binding site" evidence="17">
    <location>
        <position position="159"/>
    </location>
    <ligand>
        <name>Mn(2+)</name>
        <dbReference type="ChEBI" id="CHEBI:29035"/>
    </ligand>
</feature>
<protein>
    <recommendedName>
        <fullName evidence="5 18">Galactosylgalactosylxylosylprotein 3-beta-glucuronosyltransferase</fullName>
        <ecNumber evidence="5 18">2.4.1.135</ecNumber>
    </recommendedName>
</protein>
<evidence type="ECO:0000256" key="12">
    <source>
        <dbReference type="ARBA" id="ARBA00023136"/>
    </source>
</evidence>
<evidence type="ECO:0000256" key="19">
    <source>
        <dbReference type="SAM" id="SignalP"/>
    </source>
</evidence>
<dbReference type="InterPro" id="IPR029044">
    <property type="entry name" value="Nucleotide-diphossugar_trans"/>
</dbReference>
<keyword evidence="7" id="KW-0812">Transmembrane</keyword>
<evidence type="ECO:0000256" key="3">
    <source>
        <dbReference type="ARBA" id="ARBA00004922"/>
    </source>
</evidence>
<dbReference type="InterPro" id="IPR005027">
    <property type="entry name" value="Glyco_trans_43"/>
</dbReference>
<evidence type="ECO:0000256" key="1">
    <source>
        <dbReference type="ARBA" id="ARBA00001936"/>
    </source>
</evidence>
<dbReference type="EMBL" id="WJQU01000001">
    <property type="protein sequence ID" value="KAJ6649201.1"/>
    <property type="molecule type" value="Genomic_DNA"/>
</dbReference>
<keyword evidence="6 18" id="KW-0808">Transferase</keyword>
<evidence type="ECO:0000256" key="2">
    <source>
        <dbReference type="ARBA" id="ARBA00004323"/>
    </source>
</evidence>
<dbReference type="AlphaFoldDB" id="A0A9Q0NGP1"/>
<feature type="chain" id="PRO_5040268931" description="Galactosylgalactosylxylosylprotein 3-beta-glucuronosyltransferase" evidence="19">
    <location>
        <begin position="18"/>
        <end position="333"/>
    </location>
</feature>
<feature type="active site" description="Proton donor/acceptor" evidence="16">
    <location>
        <position position="242"/>
    </location>
</feature>
<reference evidence="20" key="1">
    <citation type="submission" date="2022-07" db="EMBL/GenBank/DDBJ databases">
        <authorList>
            <person name="Trinca V."/>
            <person name="Uliana J.V.C."/>
            <person name="Torres T.T."/>
            <person name="Ward R.J."/>
            <person name="Monesi N."/>
        </authorList>
    </citation>
    <scope>NUCLEOTIDE SEQUENCE</scope>
    <source>
        <strain evidence="20">HSMRA1968</strain>
        <tissue evidence="20">Whole embryos</tissue>
    </source>
</reference>
<evidence type="ECO:0000256" key="13">
    <source>
        <dbReference type="ARBA" id="ARBA00023180"/>
    </source>
</evidence>
<evidence type="ECO:0000256" key="10">
    <source>
        <dbReference type="ARBA" id="ARBA00022989"/>
    </source>
</evidence>
<dbReference type="Gene3D" id="3.90.550.10">
    <property type="entry name" value="Spore Coat Polysaccharide Biosynthesis Protein SpsA, Chain A"/>
    <property type="match status" value="1"/>
</dbReference>
<organism evidence="20 21">
    <name type="scientific">Pseudolycoriella hygida</name>
    <dbReference type="NCBI Taxonomy" id="35572"/>
    <lineage>
        <taxon>Eukaryota</taxon>
        <taxon>Metazoa</taxon>
        <taxon>Ecdysozoa</taxon>
        <taxon>Arthropoda</taxon>
        <taxon>Hexapoda</taxon>
        <taxon>Insecta</taxon>
        <taxon>Pterygota</taxon>
        <taxon>Neoptera</taxon>
        <taxon>Endopterygota</taxon>
        <taxon>Diptera</taxon>
        <taxon>Nematocera</taxon>
        <taxon>Sciaroidea</taxon>
        <taxon>Sciaridae</taxon>
        <taxon>Pseudolycoriella</taxon>
    </lineage>
</organism>
<evidence type="ECO:0000313" key="20">
    <source>
        <dbReference type="EMBL" id="KAJ6649201.1"/>
    </source>
</evidence>
<sequence length="333" mass="37487">MWLILFLLYFSGDMVKPITSSLSINDSAFVCNEKFEDNRQYFYSSHPYTSVSPLPTIYFVTPTYPRREQIAELTRLGQTLMHIPNLHWIVADDFDGCNTFLDYLLNKFGIPYTHIASPMPDIYRSFAPIPRGVANRRAAINWIRNNGKKSGVLYFGDDDNAFDLRLFSEIRSTQRVSMFPVGLIGLYAVSTPIVKQGKVIGFFDSWPANRLWPVDMAGFAVNLEYLALSPNATMPYRAGYEEDEFLKSIGLQMAHIEPKASNCSEILVWHTQTKKEKSAVVRIDSKILESDQTSLGPLLRELEALGVSHISSSSGIKAHVSKNGKTKPLSSVL</sequence>
<comment type="catalytic activity">
    <reaction evidence="15 18">
        <text>3-O-(beta-D-galactosyl-(1-&gt;3)-beta-D-galactosyl-(1-&gt;4)-beta-D-xylosyl)-L-seryl-[protein] + UDP-alpha-D-glucuronate = 3-O-(beta-D-GlcA-(1-&gt;3)-beta-D-Gal-(1-&gt;3)-beta-D-Gal-(1-&gt;4)-beta-D-Xyl)-L-seryl-[protein] + UDP + H(+)</text>
        <dbReference type="Rhea" id="RHEA:24168"/>
        <dbReference type="Rhea" id="RHEA-COMP:12571"/>
        <dbReference type="Rhea" id="RHEA-COMP:12573"/>
        <dbReference type="ChEBI" id="CHEBI:15378"/>
        <dbReference type="ChEBI" id="CHEBI:58052"/>
        <dbReference type="ChEBI" id="CHEBI:58223"/>
        <dbReference type="ChEBI" id="CHEBI:132090"/>
        <dbReference type="ChEBI" id="CHEBI:132093"/>
        <dbReference type="EC" id="2.4.1.135"/>
    </reaction>
</comment>
<keyword evidence="21" id="KW-1185">Reference proteome</keyword>
<dbReference type="EC" id="2.4.1.135" evidence="5 18"/>
<evidence type="ECO:0000256" key="5">
    <source>
        <dbReference type="ARBA" id="ARBA00012641"/>
    </source>
</evidence>
<comment type="pathway">
    <text evidence="3 18">Protein modification; protein glycosylation.</text>
</comment>
<evidence type="ECO:0000256" key="8">
    <source>
        <dbReference type="ARBA" id="ARBA00022723"/>
    </source>
</evidence>
<comment type="subcellular location">
    <subcellularLocation>
        <location evidence="2 18">Golgi apparatus membrane</location>
        <topology evidence="2 18">Single-pass type II membrane protein</topology>
    </subcellularLocation>
</comment>
<dbReference type="GO" id="GO:0000139">
    <property type="term" value="C:Golgi membrane"/>
    <property type="evidence" value="ECO:0007669"/>
    <property type="project" value="UniProtKB-SubCell"/>
</dbReference>
<proteinExistence type="inferred from homology"/>
<keyword evidence="19" id="KW-0732">Signal</keyword>
<accession>A0A9Q0NGP1</accession>
<evidence type="ECO:0000256" key="7">
    <source>
        <dbReference type="ARBA" id="ARBA00022692"/>
    </source>
</evidence>